<dbReference type="GO" id="GO:0005743">
    <property type="term" value="C:mitochondrial inner membrane"/>
    <property type="evidence" value="ECO:0007669"/>
    <property type="project" value="UniProtKB-SubCell"/>
</dbReference>
<dbReference type="EMBL" id="BLXT01002310">
    <property type="protein sequence ID" value="GFN93030.1"/>
    <property type="molecule type" value="Genomic_DNA"/>
</dbReference>
<dbReference type="AlphaFoldDB" id="A0AAV3ZAT0"/>
<evidence type="ECO:0000256" key="1">
    <source>
        <dbReference type="ARBA" id="ARBA00004434"/>
    </source>
</evidence>
<evidence type="ECO:0000313" key="12">
    <source>
        <dbReference type="Proteomes" id="UP000735302"/>
    </source>
</evidence>
<dbReference type="GO" id="GO:0045277">
    <property type="term" value="C:respiratory chain complex IV"/>
    <property type="evidence" value="ECO:0007669"/>
    <property type="project" value="InterPro"/>
</dbReference>
<organism evidence="11 12">
    <name type="scientific">Plakobranchus ocellatus</name>
    <dbReference type="NCBI Taxonomy" id="259542"/>
    <lineage>
        <taxon>Eukaryota</taxon>
        <taxon>Metazoa</taxon>
        <taxon>Spiralia</taxon>
        <taxon>Lophotrochozoa</taxon>
        <taxon>Mollusca</taxon>
        <taxon>Gastropoda</taxon>
        <taxon>Heterobranchia</taxon>
        <taxon>Euthyneura</taxon>
        <taxon>Panpulmonata</taxon>
        <taxon>Sacoglossa</taxon>
        <taxon>Placobranchoidea</taxon>
        <taxon>Plakobranchidae</taxon>
        <taxon>Plakobranchus</taxon>
    </lineage>
</organism>
<evidence type="ECO:0000256" key="8">
    <source>
        <dbReference type="ARBA" id="ARBA00023128"/>
    </source>
</evidence>
<dbReference type="InterPro" id="IPR004203">
    <property type="entry name" value="Cyt_c_oxidase_su4_fam"/>
</dbReference>
<evidence type="ECO:0000256" key="9">
    <source>
        <dbReference type="ARBA" id="ARBA00023136"/>
    </source>
</evidence>
<dbReference type="CDD" id="cd00922">
    <property type="entry name" value="Cyt_c_Oxidase_IV"/>
    <property type="match status" value="1"/>
</dbReference>
<protein>
    <recommendedName>
        <fullName evidence="10">Cytochrome c oxidase subunit 4</fullName>
    </recommendedName>
</protein>
<dbReference type="FunFam" id="1.10.442.10:FF:000001">
    <property type="entry name" value="Cytochrome c oxidase subunit 4 isoform 1"/>
    <property type="match status" value="1"/>
</dbReference>
<dbReference type="InterPro" id="IPR013288">
    <property type="entry name" value="Cyt_c_oxidase_su4"/>
</dbReference>
<proteinExistence type="inferred from homology"/>
<accession>A0AAV3ZAT0</accession>
<comment type="subunit">
    <text evidence="10">Component of the cytochrome c oxidase (complex IV, CIV), a multisubunit enzyme composed of 14 subunits.</text>
</comment>
<sequence>MKDHKFLDLLDLSDSEVEEWIPDTDEEWAVTNEEDDPEPNHQERRMSNNILRVVTRIRVPQRAISNTPVCSTNVVLDQRLKDEIYPKIGNRDVVGFGINGQASYVDKGAFPCPAIRFKENTPEILKLREKEKGDWKSLSLEEKKELYRASFCQTYSEMHAPTGEWKAFAAAILFAFVGAGWLMLFVKKVVYPPPPRTITRDWQEATLQKMLDQEQGIIQGVSSKWDYDKLEWKK</sequence>
<evidence type="ECO:0000256" key="4">
    <source>
        <dbReference type="ARBA" id="ARBA00022792"/>
    </source>
</evidence>
<gene>
    <name evidence="11" type="ORF">PoB_001953600</name>
</gene>
<evidence type="ECO:0000256" key="5">
    <source>
        <dbReference type="ARBA" id="ARBA00022946"/>
    </source>
</evidence>
<name>A0AAV3ZAT0_9GAST</name>
<comment type="subcellular location">
    <subcellularLocation>
        <location evidence="1 10">Mitochondrion inner membrane</location>
        <topology evidence="1 10">Single-pass membrane protein</topology>
    </subcellularLocation>
</comment>
<dbReference type="InterPro" id="IPR036639">
    <property type="entry name" value="Cyt_c_oxidase_su4_sf"/>
</dbReference>
<feature type="transmembrane region" description="Helical" evidence="10">
    <location>
        <begin position="165"/>
        <end position="186"/>
    </location>
</feature>
<evidence type="ECO:0000256" key="7">
    <source>
        <dbReference type="ARBA" id="ARBA00023002"/>
    </source>
</evidence>
<dbReference type="PANTHER" id="PTHR10707">
    <property type="entry name" value="CYTOCHROME C OXIDASE SUBUNIT IV"/>
    <property type="match status" value="1"/>
</dbReference>
<keyword evidence="9 10" id="KW-0472">Membrane</keyword>
<keyword evidence="8 10" id="KW-0496">Mitochondrion</keyword>
<comment type="pathway">
    <text evidence="10">Energy metabolism; oxidative phosphorylation.</text>
</comment>
<keyword evidence="3 10" id="KW-0812">Transmembrane</keyword>
<evidence type="ECO:0000256" key="2">
    <source>
        <dbReference type="ARBA" id="ARBA00008135"/>
    </source>
</evidence>
<dbReference type="GO" id="GO:0016491">
    <property type="term" value="F:oxidoreductase activity"/>
    <property type="evidence" value="ECO:0007669"/>
    <property type="project" value="UniProtKB-KW"/>
</dbReference>
<evidence type="ECO:0000256" key="6">
    <source>
        <dbReference type="ARBA" id="ARBA00022989"/>
    </source>
</evidence>
<comment type="function">
    <text evidence="10">Component of the cytochrome c oxidase, the last enzyme in the mitochondrial electron transport chain which drives oxidative phosphorylation.</text>
</comment>
<dbReference type="Gene3D" id="1.10.442.10">
    <property type="entry name" value="Cytochrome c oxidase subunit IV"/>
    <property type="match status" value="1"/>
</dbReference>
<dbReference type="GO" id="GO:0006123">
    <property type="term" value="P:mitochondrial electron transport, cytochrome c to oxygen"/>
    <property type="evidence" value="ECO:0007669"/>
    <property type="project" value="InterPro"/>
</dbReference>
<keyword evidence="12" id="KW-1185">Reference proteome</keyword>
<keyword evidence="4 10" id="KW-0999">Mitochondrion inner membrane</keyword>
<reference evidence="11 12" key="1">
    <citation type="journal article" date="2021" name="Elife">
        <title>Chloroplast acquisition without the gene transfer in kleptoplastic sea slugs, Plakobranchus ocellatus.</title>
        <authorList>
            <person name="Maeda T."/>
            <person name="Takahashi S."/>
            <person name="Yoshida T."/>
            <person name="Shimamura S."/>
            <person name="Takaki Y."/>
            <person name="Nagai Y."/>
            <person name="Toyoda A."/>
            <person name="Suzuki Y."/>
            <person name="Arimoto A."/>
            <person name="Ishii H."/>
            <person name="Satoh N."/>
            <person name="Nishiyama T."/>
            <person name="Hasebe M."/>
            <person name="Maruyama T."/>
            <person name="Minagawa J."/>
            <person name="Obokata J."/>
            <person name="Shigenobu S."/>
        </authorList>
    </citation>
    <scope>NUCLEOTIDE SEQUENCE [LARGE SCALE GENOMIC DNA]</scope>
</reference>
<dbReference type="SUPFAM" id="SSF81406">
    <property type="entry name" value="Mitochondrial cytochrome c oxidase subunit IV"/>
    <property type="match status" value="1"/>
</dbReference>
<keyword evidence="7" id="KW-0560">Oxidoreductase</keyword>
<evidence type="ECO:0000256" key="10">
    <source>
        <dbReference type="RuleBase" id="RU367145"/>
    </source>
</evidence>
<dbReference type="Pfam" id="PF02936">
    <property type="entry name" value="COX4"/>
    <property type="match status" value="1"/>
</dbReference>
<evidence type="ECO:0000256" key="3">
    <source>
        <dbReference type="ARBA" id="ARBA00022692"/>
    </source>
</evidence>
<comment type="caution">
    <text evidence="11">The sequence shown here is derived from an EMBL/GenBank/DDBJ whole genome shotgun (WGS) entry which is preliminary data.</text>
</comment>
<comment type="similarity">
    <text evidence="2 10">Belongs to the cytochrome c oxidase IV family.</text>
</comment>
<dbReference type="PRINTS" id="PR01873">
    <property type="entry name" value="CYTCOXIDASE4"/>
</dbReference>
<keyword evidence="6 10" id="KW-1133">Transmembrane helix</keyword>
<evidence type="ECO:0000313" key="11">
    <source>
        <dbReference type="EMBL" id="GFN93030.1"/>
    </source>
</evidence>
<dbReference type="PANTHER" id="PTHR10707:SF10">
    <property type="entry name" value="CYTOCHROME C OXIDASE SUBUNIT 4"/>
    <property type="match status" value="1"/>
</dbReference>
<dbReference type="Proteomes" id="UP000735302">
    <property type="component" value="Unassembled WGS sequence"/>
</dbReference>
<keyword evidence="5" id="KW-0809">Transit peptide</keyword>